<evidence type="ECO:0000313" key="10">
    <source>
        <dbReference type="EMBL" id="QJA91992.1"/>
    </source>
</evidence>
<dbReference type="PROSITE" id="PS51198">
    <property type="entry name" value="UVRD_HELICASE_ATP_BIND"/>
    <property type="match status" value="1"/>
</dbReference>
<evidence type="ECO:0000259" key="9">
    <source>
        <dbReference type="PROSITE" id="PS51198"/>
    </source>
</evidence>
<dbReference type="InterPro" id="IPR014017">
    <property type="entry name" value="DNA_helicase_UvrD-like_C"/>
</dbReference>
<evidence type="ECO:0000256" key="1">
    <source>
        <dbReference type="ARBA" id="ARBA00022741"/>
    </source>
</evidence>
<dbReference type="Gene3D" id="3.40.50.300">
    <property type="entry name" value="P-loop containing nucleotide triphosphate hydrolases"/>
    <property type="match status" value="2"/>
</dbReference>
<evidence type="ECO:0000256" key="8">
    <source>
        <dbReference type="ARBA" id="ARBA00048988"/>
    </source>
</evidence>
<evidence type="ECO:0000256" key="2">
    <source>
        <dbReference type="ARBA" id="ARBA00022801"/>
    </source>
</evidence>
<evidence type="ECO:0000256" key="3">
    <source>
        <dbReference type="ARBA" id="ARBA00022806"/>
    </source>
</evidence>
<dbReference type="AlphaFoldDB" id="A0A6M3LE99"/>
<evidence type="ECO:0000256" key="4">
    <source>
        <dbReference type="ARBA" id="ARBA00022840"/>
    </source>
</evidence>
<sequence>MMEHNMAREWSKYQNAIFTEIAKGQNARNLLIEAVAGSGKSTTIVEAVKRTGSKGAVVLAFNRDIAAELREKGVNARTFHSLCMKAALASREASQPTLNKMHVLCKDMMAKETFRQYGSFCIRLVSLAKNYGLDSGAPGTPDNDPECWEYIRNHHGLAVEDGDHTVAIEHSRRLLRLSNESDMVDFDDMLYWTVKDRLPTQNFSWLFVDECQDLNPIQHALIGLMKSRLPAMRIVAVGDSAQAIYGFRGAAVDSMAQLKERFDCLELPLSVSYRCPQAVVEYAQQWVPHLEYAPEAKEGVVKTHAKLPEVDVFEPGDMVVCRRNAPIIKLAYKFLRERIKAVVLGRDIGKGLVALIDRMRATNLDMLEQKLIAFGQKEAAKHRDQGNENAAVSTEDKVECILVLIEQLGPDGSLHELCAVITEMFADNADGNCITLCTIHKAKGLEANDVWWLDYDFRFMGEQSEWEEVQEDNMRYVAATRAKRTLQLIATPRKAA</sequence>
<evidence type="ECO:0000256" key="7">
    <source>
        <dbReference type="ARBA" id="ARBA00034808"/>
    </source>
</evidence>
<dbReference type="InterPro" id="IPR014016">
    <property type="entry name" value="UvrD-like_ATP-bd"/>
</dbReference>
<dbReference type="Pfam" id="PF13361">
    <property type="entry name" value="UvrD_C"/>
    <property type="match status" value="1"/>
</dbReference>
<dbReference type="GO" id="GO:0000725">
    <property type="term" value="P:recombinational repair"/>
    <property type="evidence" value="ECO:0007669"/>
    <property type="project" value="TreeGrafter"/>
</dbReference>
<keyword evidence="5" id="KW-0413">Isomerase</keyword>
<comment type="catalytic activity">
    <reaction evidence="8">
        <text>ATP + H2O = ADP + phosphate + H(+)</text>
        <dbReference type="Rhea" id="RHEA:13065"/>
        <dbReference type="ChEBI" id="CHEBI:15377"/>
        <dbReference type="ChEBI" id="CHEBI:15378"/>
        <dbReference type="ChEBI" id="CHEBI:30616"/>
        <dbReference type="ChEBI" id="CHEBI:43474"/>
        <dbReference type="ChEBI" id="CHEBI:456216"/>
        <dbReference type="EC" id="5.6.2.4"/>
    </reaction>
</comment>
<dbReference type="EC" id="5.6.2.4" evidence="7"/>
<evidence type="ECO:0000256" key="5">
    <source>
        <dbReference type="ARBA" id="ARBA00023235"/>
    </source>
</evidence>
<dbReference type="GO" id="GO:0005524">
    <property type="term" value="F:ATP binding"/>
    <property type="evidence" value="ECO:0007669"/>
    <property type="project" value="UniProtKB-KW"/>
</dbReference>
<evidence type="ECO:0000256" key="6">
    <source>
        <dbReference type="ARBA" id="ARBA00034617"/>
    </source>
</evidence>
<keyword evidence="2" id="KW-0378">Hydrolase</keyword>
<dbReference type="GO" id="GO:0016787">
    <property type="term" value="F:hydrolase activity"/>
    <property type="evidence" value="ECO:0007669"/>
    <property type="project" value="UniProtKB-KW"/>
</dbReference>
<feature type="domain" description="UvrD-like helicase ATP-binding" evidence="9">
    <location>
        <begin position="13"/>
        <end position="276"/>
    </location>
</feature>
<reference evidence="10" key="1">
    <citation type="submission" date="2020-03" db="EMBL/GenBank/DDBJ databases">
        <title>The deep terrestrial virosphere.</title>
        <authorList>
            <person name="Holmfeldt K."/>
            <person name="Nilsson E."/>
            <person name="Simone D."/>
            <person name="Lopez-Fernandez M."/>
            <person name="Wu X."/>
            <person name="de Brujin I."/>
            <person name="Lundin D."/>
            <person name="Andersson A."/>
            <person name="Bertilsson S."/>
            <person name="Dopson M."/>
        </authorList>
    </citation>
    <scope>NUCLEOTIDE SEQUENCE</scope>
    <source>
        <strain evidence="10">MM415B03215</strain>
    </source>
</reference>
<protein>
    <recommendedName>
        <fullName evidence="7">DNA 3'-5' helicase</fullName>
        <ecNumber evidence="7">5.6.2.4</ecNumber>
    </recommendedName>
</protein>
<dbReference type="InterPro" id="IPR027417">
    <property type="entry name" value="P-loop_NTPase"/>
</dbReference>
<keyword evidence="1" id="KW-0547">Nucleotide-binding</keyword>
<name>A0A6M3LE99_9ZZZZ</name>
<proteinExistence type="predicted"/>
<organism evidence="10">
    <name type="scientific">viral metagenome</name>
    <dbReference type="NCBI Taxonomy" id="1070528"/>
    <lineage>
        <taxon>unclassified sequences</taxon>
        <taxon>metagenomes</taxon>
        <taxon>organismal metagenomes</taxon>
    </lineage>
</organism>
<dbReference type="EMBL" id="MT143029">
    <property type="protein sequence ID" value="QJA91992.1"/>
    <property type="molecule type" value="Genomic_DNA"/>
</dbReference>
<comment type="catalytic activity">
    <reaction evidence="6">
        <text>Couples ATP hydrolysis with the unwinding of duplex DNA by translocating in the 3'-5' direction.</text>
        <dbReference type="EC" id="5.6.2.4"/>
    </reaction>
</comment>
<keyword evidence="4" id="KW-0067">ATP-binding</keyword>
<accession>A0A6M3LE99</accession>
<dbReference type="GO" id="GO:0043138">
    <property type="term" value="F:3'-5' DNA helicase activity"/>
    <property type="evidence" value="ECO:0007669"/>
    <property type="project" value="UniProtKB-EC"/>
</dbReference>
<dbReference type="SUPFAM" id="SSF52540">
    <property type="entry name" value="P-loop containing nucleoside triphosphate hydrolases"/>
    <property type="match status" value="1"/>
</dbReference>
<dbReference type="PANTHER" id="PTHR11070:SF2">
    <property type="entry name" value="ATP-DEPENDENT DNA HELICASE SRS2"/>
    <property type="match status" value="1"/>
</dbReference>
<dbReference type="Pfam" id="PF13245">
    <property type="entry name" value="AAA_19"/>
    <property type="match status" value="1"/>
</dbReference>
<dbReference type="PANTHER" id="PTHR11070">
    <property type="entry name" value="UVRD / RECB / PCRA DNA HELICASE FAMILY MEMBER"/>
    <property type="match status" value="1"/>
</dbReference>
<keyword evidence="3 10" id="KW-0347">Helicase</keyword>
<dbReference type="GO" id="GO:0003677">
    <property type="term" value="F:DNA binding"/>
    <property type="evidence" value="ECO:0007669"/>
    <property type="project" value="InterPro"/>
</dbReference>
<gene>
    <name evidence="10" type="ORF">MM415B03215_0005</name>
</gene>
<dbReference type="InterPro" id="IPR000212">
    <property type="entry name" value="DNA_helicase_UvrD/REP"/>
</dbReference>